<evidence type="ECO:0000259" key="1">
    <source>
        <dbReference type="Pfam" id="PF04754"/>
    </source>
</evidence>
<sequence>MVLCVVLILLLFLQKESRRKDFKLPVIVPIVLYNGDHKWTVKTNYKETLNSYETYGEYAVDFKYILINVNMYTKEELLRLENLIASIFLLEQKVEFEEVVVRLKELSNTLKKLDKDKILLFKAWFKKILLARLP</sequence>
<evidence type="ECO:0000313" key="3">
    <source>
        <dbReference type="Proteomes" id="UP000013242"/>
    </source>
</evidence>
<gene>
    <name evidence="2" type="ORF">TthWC1_0436</name>
</gene>
<dbReference type="Proteomes" id="UP000013242">
    <property type="component" value="Unassembled WGS sequence"/>
</dbReference>
<dbReference type="EMBL" id="AMYG01000017">
    <property type="protein sequence ID" value="EMT40021.1"/>
    <property type="molecule type" value="Genomic_DNA"/>
</dbReference>
<evidence type="ECO:0000313" key="2">
    <source>
        <dbReference type="EMBL" id="EMT40021.1"/>
    </source>
</evidence>
<dbReference type="AlphaFoldDB" id="M8DU70"/>
<dbReference type="Pfam" id="PF04754">
    <property type="entry name" value="Transposase_31"/>
    <property type="match status" value="1"/>
</dbReference>
<reference evidence="2 3" key="1">
    <citation type="journal article" date="2013" name="PLoS ONE">
        <title>Genomic Evaluation of Thermoanaerobacter spp. for the Construction of Designer Co-Cultures to Improve Lignocellulosic Biofuel Production.</title>
        <authorList>
            <person name="Verbeke T.J."/>
            <person name="Zhang X."/>
            <person name="Henrissat B."/>
            <person name="Spicer V."/>
            <person name="Rydzak T."/>
            <person name="Krokhin O.V."/>
            <person name="Fristensky B."/>
            <person name="Levin D.B."/>
            <person name="Sparling R."/>
        </authorList>
    </citation>
    <scope>NUCLEOTIDE SEQUENCE [LARGE SCALE GENOMIC DNA]</scope>
    <source>
        <strain evidence="2 3">WC1</strain>
    </source>
</reference>
<protein>
    <submittedName>
        <fullName evidence="2">Putative transposase, YhgA-like protein</fullName>
    </submittedName>
</protein>
<proteinExistence type="predicted"/>
<dbReference type="HOGENOM" id="CLU_1895227_0_0_9"/>
<dbReference type="PATRIC" id="fig|1198630.3.peg.447"/>
<feature type="domain" description="Transposase (putative) YhgA-like" evidence="1">
    <location>
        <begin position="14"/>
        <end position="115"/>
    </location>
</feature>
<keyword evidence="3" id="KW-1185">Reference proteome</keyword>
<name>M8DU70_THETY</name>
<accession>M8DU70</accession>
<organism evidence="2 3">
    <name type="scientific">Thermoanaerobacter thermohydrosulfuricus WC1</name>
    <dbReference type="NCBI Taxonomy" id="1198630"/>
    <lineage>
        <taxon>Bacteria</taxon>
        <taxon>Bacillati</taxon>
        <taxon>Bacillota</taxon>
        <taxon>Clostridia</taxon>
        <taxon>Thermoanaerobacterales</taxon>
        <taxon>Thermoanaerobacteraceae</taxon>
        <taxon>Thermoanaerobacter</taxon>
    </lineage>
</organism>
<comment type="caution">
    <text evidence="2">The sequence shown here is derived from an EMBL/GenBank/DDBJ whole genome shotgun (WGS) entry which is preliminary data.</text>
</comment>
<dbReference type="InterPro" id="IPR006842">
    <property type="entry name" value="Transposase_31"/>
</dbReference>